<sequence>MHQILIPPSGTPSGLATTDVDQKRHALIPGLIILPGDSSQQFTPCFMLDFSKDHCLLRVDVSYTLKQRDILIRVLDTDDDQKIELVGRVTASRRHTIDTTTFVCEFGQQLPPHVLAMMNQIAIVDRRTCDRNECLVRVSVCRIERGQVVSQASLVEASGHGLRLRTEVPLDIGEQVVVSLPSGEDILVAIVWSKEVNGTNQTGASLTTASVESTVLHSVHRLSKQ</sequence>
<dbReference type="AlphaFoldDB" id="A0A517NSD1"/>
<protein>
    <submittedName>
        <fullName evidence="1">PilZ domain protein</fullName>
    </submittedName>
</protein>
<proteinExistence type="predicted"/>
<gene>
    <name evidence="1" type="ORF">K239x_19490</name>
</gene>
<accession>A0A517NSD1</accession>
<dbReference type="RefSeq" id="WP_145417544.1">
    <property type="nucleotide sequence ID" value="NZ_CP036526.1"/>
</dbReference>
<reference evidence="1 2" key="1">
    <citation type="submission" date="2019-02" db="EMBL/GenBank/DDBJ databases">
        <title>Deep-cultivation of Planctomycetes and their phenomic and genomic characterization uncovers novel biology.</title>
        <authorList>
            <person name="Wiegand S."/>
            <person name="Jogler M."/>
            <person name="Boedeker C."/>
            <person name="Pinto D."/>
            <person name="Vollmers J."/>
            <person name="Rivas-Marin E."/>
            <person name="Kohn T."/>
            <person name="Peeters S.H."/>
            <person name="Heuer A."/>
            <person name="Rast P."/>
            <person name="Oberbeckmann S."/>
            <person name="Bunk B."/>
            <person name="Jeske O."/>
            <person name="Meyerdierks A."/>
            <person name="Storesund J.E."/>
            <person name="Kallscheuer N."/>
            <person name="Luecker S."/>
            <person name="Lage O.M."/>
            <person name="Pohl T."/>
            <person name="Merkel B.J."/>
            <person name="Hornburger P."/>
            <person name="Mueller R.-W."/>
            <person name="Bruemmer F."/>
            <person name="Labrenz M."/>
            <person name="Spormann A.M."/>
            <person name="Op den Camp H."/>
            <person name="Overmann J."/>
            <person name="Amann R."/>
            <person name="Jetten M.S.M."/>
            <person name="Mascher T."/>
            <person name="Medema M.H."/>
            <person name="Devos D.P."/>
            <person name="Kaster A.-K."/>
            <person name="Ovreas L."/>
            <person name="Rohde M."/>
            <person name="Galperin M.Y."/>
            <person name="Jogler C."/>
        </authorList>
    </citation>
    <scope>NUCLEOTIDE SEQUENCE [LARGE SCALE GENOMIC DNA]</scope>
    <source>
        <strain evidence="1 2">K23_9</strain>
    </source>
</reference>
<evidence type="ECO:0000313" key="2">
    <source>
        <dbReference type="Proteomes" id="UP000319817"/>
    </source>
</evidence>
<organism evidence="1 2">
    <name type="scientific">Stieleria marina</name>
    <dbReference type="NCBI Taxonomy" id="1930275"/>
    <lineage>
        <taxon>Bacteria</taxon>
        <taxon>Pseudomonadati</taxon>
        <taxon>Planctomycetota</taxon>
        <taxon>Planctomycetia</taxon>
        <taxon>Pirellulales</taxon>
        <taxon>Pirellulaceae</taxon>
        <taxon>Stieleria</taxon>
    </lineage>
</organism>
<dbReference type="Proteomes" id="UP000319817">
    <property type="component" value="Chromosome"/>
</dbReference>
<name>A0A517NSD1_9BACT</name>
<evidence type="ECO:0000313" key="1">
    <source>
        <dbReference type="EMBL" id="QDT09996.1"/>
    </source>
</evidence>
<keyword evidence="2" id="KW-1185">Reference proteome</keyword>
<dbReference type="EMBL" id="CP036526">
    <property type="protein sequence ID" value="QDT09996.1"/>
    <property type="molecule type" value="Genomic_DNA"/>
</dbReference>